<dbReference type="PANTHER" id="PTHR43542:SF1">
    <property type="entry name" value="METHYLTRANSFERASE"/>
    <property type="match status" value="1"/>
</dbReference>
<name>A0A1W1D3R3_9ZZZZ</name>
<evidence type="ECO:0000256" key="2">
    <source>
        <dbReference type="ARBA" id="ARBA00022679"/>
    </source>
</evidence>
<keyword evidence="2 3" id="KW-0808">Transferase</keyword>
<dbReference type="InterPro" id="IPR004398">
    <property type="entry name" value="RNA_MeTrfase_RsmD"/>
</dbReference>
<reference evidence="3" key="1">
    <citation type="submission" date="2016-10" db="EMBL/GenBank/DDBJ databases">
        <authorList>
            <person name="de Groot N.N."/>
        </authorList>
    </citation>
    <scope>NUCLEOTIDE SEQUENCE</scope>
</reference>
<dbReference type="PIRSF" id="PIRSF004553">
    <property type="entry name" value="CHP00095"/>
    <property type="match status" value="1"/>
</dbReference>
<dbReference type="EC" id="2.1.1.-" evidence="3"/>
<dbReference type="PANTHER" id="PTHR43542">
    <property type="entry name" value="METHYLTRANSFERASE"/>
    <property type="match status" value="1"/>
</dbReference>
<dbReference type="InterPro" id="IPR029063">
    <property type="entry name" value="SAM-dependent_MTases_sf"/>
</dbReference>
<dbReference type="Pfam" id="PF03602">
    <property type="entry name" value="Cons_hypoth95"/>
    <property type="match status" value="1"/>
</dbReference>
<accession>A0A1W1D3R3</accession>
<dbReference type="GO" id="GO:0008168">
    <property type="term" value="F:methyltransferase activity"/>
    <property type="evidence" value="ECO:0007669"/>
    <property type="project" value="UniProtKB-KW"/>
</dbReference>
<evidence type="ECO:0000256" key="1">
    <source>
        <dbReference type="ARBA" id="ARBA00022603"/>
    </source>
</evidence>
<dbReference type="SUPFAM" id="SSF53335">
    <property type="entry name" value="S-adenosyl-L-methionine-dependent methyltransferases"/>
    <property type="match status" value="1"/>
</dbReference>
<sequence>MKKKQLTKKIIAGKYKGVTLNLPSKTTTRSSKGIVLESFFNTLQFDIIDATFVEVFSGSGSIGLEALSRGAKKVFFMEKDKDALYVLKNNIKKTNPSQCEVLAGDSFENIKNVVKILQQKDESAYFYIDPPFSIREGMEDIYDKMIQLIAFLPSQNVKMIIIEHMSSLELPENIATYHKQKTKKFGKTSLTYFVG</sequence>
<dbReference type="EMBL" id="FPHP01000014">
    <property type="protein sequence ID" value="SFV75046.1"/>
    <property type="molecule type" value="Genomic_DNA"/>
</dbReference>
<gene>
    <name evidence="3" type="ORF">MNB_SM-3-222</name>
</gene>
<dbReference type="GO" id="GO:0031167">
    <property type="term" value="P:rRNA methylation"/>
    <property type="evidence" value="ECO:0007669"/>
    <property type="project" value="InterPro"/>
</dbReference>
<evidence type="ECO:0000313" key="3">
    <source>
        <dbReference type="EMBL" id="SFV75046.1"/>
    </source>
</evidence>
<organism evidence="3">
    <name type="scientific">hydrothermal vent metagenome</name>
    <dbReference type="NCBI Taxonomy" id="652676"/>
    <lineage>
        <taxon>unclassified sequences</taxon>
        <taxon>metagenomes</taxon>
        <taxon>ecological metagenomes</taxon>
    </lineage>
</organism>
<keyword evidence="1 3" id="KW-0489">Methyltransferase</keyword>
<dbReference type="NCBIfam" id="TIGR00095">
    <property type="entry name" value="16S rRNA (guanine(966)-N(2))-methyltransferase RsmD"/>
    <property type="match status" value="1"/>
</dbReference>
<proteinExistence type="predicted"/>
<dbReference type="AlphaFoldDB" id="A0A1W1D3R3"/>
<protein>
    <submittedName>
        <fullName evidence="3">Ribosomal RNA small subunit methyltransferase D</fullName>
        <ecNumber evidence="3">2.1.1.-</ecNumber>
    </submittedName>
</protein>
<dbReference type="Gene3D" id="3.40.50.150">
    <property type="entry name" value="Vaccinia Virus protein VP39"/>
    <property type="match status" value="1"/>
</dbReference>